<dbReference type="AlphaFoldDB" id="A0A0K8ME37"/>
<dbReference type="OrthoDB" id="9803772at2"/>
<reference evidence="4 5" key="1">
    <citation type="submission" date="2015-03" db="EMBL/GenBank/DDBJ databases">
        <title>Caedibacter varicaedens, whole genome shotgun sequence.</title>
        <authorList>
            <person name="Suzuki H."/>
            <person name="Dapper A.L."/>
            <person name="Gibson A.K."/>
            <person name="Jackson C."/>
            <person name="Lee H."/>
            <person name="Pejaver V.R."/>
            <person name="Doak T."/>
            <person name="Lynch M."/>
        </authorList>
    </citation>
    <scope>NUCLEOTIDE SEQUENCE [LARGE SCALE GENOMIC DNA]</scope>
</reference>
<feature type="domain" description="N-acetyltransferase" evidence="3">
    <location>
        <begin position="3"/>
        <end position="154"/>
    </location>
</feature>
<name>A0A0K8ME37_9PROT</name>
<gene>
    <name evidence="4" type="ORF">Cva_01474</name>
</gene>
<evidence type="ECO:0000256" key="2">
    <source>
        <dbReference type="ARBA" id="ARBA00023315"/>
    </source>
</evidence>
<dbReference type="InterPro" id="IPR016181">
    <property type="entry name" value="Acyl_CoA_acyltransferase"/>
</dbReference>
<dbReference type="Gene3D" id="3.40.630.30">
    <property type="match status" value="2"/>
</dbReference>
<evidence type="ECO:0000313" key="4">
    <source>
        <dbReference type="EMBL" id="GAO98805.1"/>
    </source>
</evidence>
<dbReference type="PANTHER" id="PTHR43877:SF2">
    <property type="entry name" value="AMINOALKYLPHOSPHONATE N-ACETYLTRANSFERASE-RELATED"/>
    <property type="match status" value="1"/>
</dbReference>
<evidence type="ECO:0000313" key="5">
    <source>
        <dbReference type="Proteomes" id="UP000036771"/>
    </source>
</evidence>
<dbReference type="PROSITE" id="PS51186">
    <property type="entry name" value="GNAT"/>
    <property type="match status" value="2"/>
</dbReference>
<keyword evidence="2" id="KW-0012">Acyltransferase</keyword>
<organism evidence="4 5">
    <name type="scientific">Caedimonas varicaedens</name>
    <dbReference type="NCBI Taxonomy" id="1629334"/>
    <lineage>
        <taxon>Bacteria</taxon>
        <taxon>Pseudomonadati</taxon>
        <taxon>Pseudomonadota</taxon>
        <taxon>Alphaproteobacteria</taxon>
        <taxon>Holosporales</taxon>
        <taxon>Caedimonadaceae</taxon>
        <taxon>Caedimonas</taxon>
    </lineage>
</organism>
<keyword evidence="5" id="KW-1185">Reference proteome</keyword>
<dbReference type="InterPro" id="IPR050832">
    <property type="entry name" value="Bact_Acetyltransf"/>
</dbReference>
<dbReference type="Proteomes" id="UP000036771">
    <property type="component" value="Unassembled WGS sequence"/>
</dbReference>
<feature type="domain" description="N-acetyltransferase" evidence="3">
    <location>
        <begin position="168"/>
        <end position="319"/>
    </location>
</feature>
<proteinExistence type="predicted"/>
<dbReference type="EMBL" id="BBVC01000092">
    <property type="protein sequence ID" value="GAO98805.1"/>
    <property type="molecule type" value="Genomic_DNA"/>
</dbReference>
<accession>A0A0K8ME37</accession>
<evidence type="ECO:0000259" key="3">
    <source>
        <dbReference type="PROSITE" id="PS51186"/>
    </source>
</evidence>
<comment type="caution">
    <text evidence="4">The sequence shown here is derived from an EMBL/GenBank/DDBJ whole genome shotgun (WGS) entry which is preliminary data.</text>
</comment>
<protein>
    <submittedName>
        <fullName evidence="4">TDP-fucosamine acetyltransferase</fullName>
    </submittedName>
</protein>
<dbReference type="Pfam" id="PF00583">
    <property type="entry name" value="Acetyltransf_1"/>
    <property type="match status" value="1"/>
</dbReference>
<dbReference type="STRING" id="1629334.Cva_01474"/>
<dbReference type="PANTHER" id="PTHR43877">
    <property type="entry name" value="AMINOALKYLPHOSPHONATE N-ACETYLTRANSFERASE-RELATED-RELATED"/>
    <property type="match status" value="1"/>
</dbReference>
<dbReference type="Pfam" id="PF13508">
    <property type="entry name" value="Acetyltransf_7"/>
    <property type="match status" value="1"/>
</dbReference>
<evidence type="ECO:0000256" key="1">
    <source>
        <dbReference type="ARBA" id="ARBA00022679"/>
    </source>
</evidence>
<sequence>MFPVIERITSEFAKELCQEITTDLPEYFGLSEANDRYFQGMLSRFSWGAKIGEKYVGLLTLEFPYKESANIYWMGVKRAFQGQGAGSALIESAVACAQWKGLNTLTVETLSPVELDENYIKTWRFYEKCGFQPLFDLKPEGYQHRMVYMYKSVKQKKACLINDVVFPWEARALRQEDIPLIVASFSEVNWQKPAPLYEKYLREQEKNQRSVWVAFKENVVLGYVTLTEQSDYVPFREKNIPEIMDFNILPQYRRQGIGSALLAMAEDAARCKHQQVGIGVGLYEDYGAAQQLYIKRGYIPDGRGVTYHYQHVQPDHKVRIDDDLVLWFVKAFSVEGAS</sequence>
<dbReference type="InterPro" id="IPR000182">
    <property type="entry name" value="GNAT_dom"/>
</dbReference>
<dbReference type="GO" id="GO:0016747">
    <property type="term" value="F:acyltransferase activity, transferring groups other than amino-acyl groups"/>
    <property type="evidence" value="ECO:0007669"/>
    <property type="project" value="InterPro"/>
</dbReference>
<dbReference type="CDD" id="cd04301">
    <property type="entry name" value="NAT_SF"/>
    <property type="match status" value="2"/>
</dbReference>
<dbReference type="SUPFAM" id="SSF55729">
    <property type="entry name" value="Acyl-CoA N-acyltransferases (Nat)"/>
    <property type="match status" value="2"/>
</dbReference>
<keyword evidence="1 4" id="KW-0808">Transferase</keyword>